<evidence type="ECO:0000313" key="1">
    <source>
        <dbReference type="EMBL" id="CAL1392651.1"/>
    </source>
</evidence>
<evidence type="ECO:0000313" key="2">
    <source>
        <dbReference type="Proteomes" id="UP001497516"/>
    </source>
</evidence>
<gene>
    <name evidence="1" type="ORF">LTRI10_LOCUS33279</name>
</gene>
<sequence>MVGYQGNSTVSLRAFADVYKEYKLNVADNIWREKTQQAAEACFANSTILLASVEDAQTAKKLTEFMVEGEKSCGFRLSSRLPEKEKMDVKEAAIKMNLSVGE</sequence>
<dbReference type="EMBL" id="OZ034819">
    <property type="protein sequence ID" value="CAL1392651.1"/>
    <property type="molecule type" value="Genomic_DNA"/>
</dbReference>
<reference evidence="1 2" key="1">
    <citation type="submission" date="2024-04" db="EMBL/GenBank/DDBJ databases">
        <authorList>
            <person name="Fracassetti M."/>
        </authorList>
    </citation>
    <scope>NUCLEOTIDE SEQUENCE [LARGE SCALE GENOMIC DNA]</scope>
</reference>
<name>A0AAV2F344_9ROSI</name>
<dbReference type="AlphaFoldDB" id="A0AAV2F344"/>
<keyword evidence="2" id="KW-1185">Reference proteome</keyword>
<accession>A0AAV2F344</accession>
<proteinExistence type="predicted"/>
<organism evidence="1 2">
    <name type="scientific">Linum trigynum</name>
    <dbReference type="NCBI Taxonomy" id="586398"/>
    <lineage>
        <taxon>Eukaryota</taxon>
        <taxon>Viridiplantae</taxon>
        <taxon>Streptophyta</taxon>
        <taxon>Embryophyta</taxon>
        <taxon>Tracheophyta</taxon>
        <taxon>Spermatophyta</taxon>
        <taxon>Magnoliopsida</taxon>
        <taxon>eudicotyledons</taxon>
        <taxon>Gunneridae</taxon>
        <taxon>Pentapetalae</taxon>
        <taxon>rosids</taxon>
        <taxon>fabids</taxon>
        <taxon>Malpighiales</taxon>
        <taxon>Linaceae</taxon>
        <taxon>Linum</taxon>
    </lineage>
</organism>
<protein>
    <submittedName>
        <fullName evidence="1">Uncharacterized protein</fullName>
    </submittedName>
</protein>
<dbReference type="Proteomes" id="UP001497516">
    <property type="component" value="Chromosome 6"/>
</dbReference>